<dbReference type="KEGG" id="tpx:Turpa_2945"/>
<evidence type="ECO:0000256" key="1">
    <source>
        <dbReference type="SAM" id="SignalP"/>
    </source>
</evidence>
<keyword evidence="1" id="KW-0732">Signal</keyword>
<evidence type="ECO:0000313" key="3">
    <source>
        <dbReference type="Proteomes" id="UP000006048"/>
    </source>
</evidence>
<dbReference type="HOGENOM" id="CLU_2371909_0_0_12"/>
<sequence>MLRLLLILQVAVMVMLCLPASIAVEDIGAPEQQAAESVAEEFDLAESAMHSNPAYSGLERTTPFMRIISQTTAHRPHVCLASQHCEDVYTPPPLS</sequence>
<keyword evidence="3" id="KW-1185">Reference proteome</keyword>
<name>I4B8H7_TURPD</name>
<dbReference type="EMBL" id="CP002959">
    <property type="protein sequence ID" value="AFM13584.1"/>
    <property type="molecule type" value="Genomic_DNA"/>
</dbReference>
<proteinExistence type="predicted"/>
<dbReference type="RefSeq" id="WP_014804086.1">
    <property type="nucleotide sequence ID" value="NC_018020.1"/>
</dbReference>
<reference evidence="2 3" key="1">
    <citation type="submission" date="2012-06" db="EMBL/GenBank/DDBJ databases">
        <title>The complete chromosome of genome of Turneriella parva DSM 21527.</title>
        <authorList>
            <consortium name="US DOE Joint Genome Institute (JGI-PGF)"/>
            <person name="Lucas S."/>
            <person name="Han J."/>
            <person name="Lapidus A."/>
            <person name="Bruce D."/>
            <person name="Goodwin L."/>
            <person name="Pitluck S."/>
            <person name="Peters L."/>
            <person name="Kyrpides N."/>
            <person name="Mavromatis K."/>
            <person name="Ivanova N."/>
            <person name="Mikhailova N."/>
            <person name="Chertkov O."/>
            <person name="Detter J.C."/>
            <person name="Tapia R."/>
            <person name="Han C."/>
            <person name="Land M."/>
            <person name="Hauser L."/>
            <person name="Markowitz V."/>
            <person name="Cheng J.-F."/>
            <person name="Hugenholtz P."/>
            <person name="Woyke T."/>
            <person name="Wu D."/>
            <person name="Gronow S."/>
            <person name="Wellnitz S."/>
            <person name="Brambilla E."/>
            <person name="Klenk H.-P."/>
            <person name="Eisen J.A."/>
        </authorList>
    </citation>
    <scope>NUCLEOTIDE SEQUENCE [LARGE SCALE GENOMIC DNA]</scope>
    <source>
        <strain evidence="3">ATCC BAA-1111 / DSM 21527 / NCTC 11395 / H</strain>
    </source>
</reference>
<protein>
    <submittedName>
        <fullName evidence="2">Uncharacterized protein</fullName>
    </submittedName>
</protein>
<gene>
    <name evidence="2" type="ordered locus">Turpa_2945</name>
</gene>
<organism evidence="2 3">
    <name type="scientific">Turneriella parva (strain ATCC BAA-1111 / DSM 21527 / NCTC 11395 / H)</name>
    <name type="common">Leptospira parva</name>
    <dbReference type="NCBI Taxonomy" id="869212"/>
    <lineage>
        <taxon>Bacteria</taxon>
        <taxon>Pseudomonadati</taxon>
        <taxon>Spirochaetota</taxon>
        <taxon>Spirochaetia</taxon>
        <taxon>Leptospirales</taxon>
        <taxon>Leptospiraceae</taxon>
        <taxon>Turneriella</taxon>
    </lineage>
</organism>
<accession>I4B8H7</accession>
<dbReference type="AlphaFoldDB" id="I4B8H7"/>
<feature type="signal peptide" evidence="1">
    <location>
        <begin position="1"/>
        <end position="23"/>
    </location>
</feature>
<dbReference type="Proteomes" id="UP000006048">
    <property type="component" value="Chromosome"/>
</dbReference>
<feature type="chain" id="PRO_5003686427" evidence="1">
    <location>
        <begin position="24"/>
        <end position="95"/>
    </location>
</feature>
<evidence type="ECO:0000313" key="2">
    <source>
        <dbReference type="EMBL" id="AFM13584.1"/>
    </source>
</evidence>